<dbReference type="AlphaFoldDB" id="V5H5U8"/>
<proteinExistence type="evidence at transcript level"/>
<sequence>MLHRDPQQRPSAAFAATVCQLLLWGPPRLLLPGNRRSARLLVRWLCHSLGRLVRGKANPLVGSLLARASLATVREALQYLHQAAAEYGGTALR</sequence>
<name>V5H5U8_IXORI</name>
<protein>
    <submittedName>
        <fullName evidence="1">Uncharacterized protein</fullName>
    </submittedName>
</protein>
<dbReference type="EMBL" id="GANP01014806">
    <property type="protein sequence ID" value="JAB69662.1"/>
    <property type="molecule type" value="mRNA"/>
</dbReference>
<evidence type="ECO:0000313" key="1">
    <source>
        <dbReference type="EMBL" id="JAB69662.1"/>
    </source>
</evidence>
<organism evidence="1">
    <name type="scientific">Ixodes ricinus</name>
    <name type="common">Common tick</name>
    <name type="synonym">Acarus ricinus</name>
    <dbReference type="NCBI Taxonomy" id="34613"/>
    <lineage>
        <taxon>Eukaryota</taxon>
        <taxon>Metazoa</taxon>
        <taxon>Ecdysozoa</taxon>
        <taxon>Arthropoda</taxon>
        <taxon>Chelicerata</taxon>
        <taxon>Arachnida</taxon>
        <taxon>Acari</taxon>
        <taxon>Parasitiformes</taxon>
        <taxon>Ixodida</taxon>
        <taxon>Ixodoidea</taxon>
        <taxon>Ixodidae</taxon>
        <taxon>Ixodinae</taxon>
        <taxon>Ixodes</taxon>
    </lineage>
</organism>
<reference evidence="1" key="1">
    <citation type="journal article" date="2015" name="Sci. Rep.">
        <title>Tissue- and time-dependent transcription in Ixodes ricinus salivary glands and midguts when blood feeding on the vertebrate host.</title>
        <authorList>
            <person name="Kotsyfakis M."/>
            <person name="Schwarz A."/>
            <person name="Erhart J."/>
            <person name="Ribeiro J.M."/>
        </authorList>
    </citation>
    <scope>NUCLEOTIDE SEQUENCE</scope>
    <source>
        <tissue evidence="1">Salivary gland and midgut</tissue>
    </source>
</reference>
<accession>V5H5U8</accession>